<dbReference type="AlphaFoldDB" id="A0A5B1CLT4"/>
<dbReference type="OrthoDB" id="9794226at2"/>
<dbReference type="InterPro" id="IPR006076">
    <property type="entry name" value="FAD-dep_OxRdtase"/>
</dbReference>
<dbReference type="Gene3D" id="3.30.9.10">
    <property type="entry name" value="D-Amino Acid Oxidase, subunit A, domain 2"/>
    <property type="match status" value="1"/>
</dbReference>
<dbReference type="Gene3D" id="3.50.50.60">
    <property type="entry name" value="FAD/NAD(P)-binding domain"/>
    <property type="match status" value="1"/>
</dbReference>
<reference evidence="3 4" key="1">
    <citation type="submission" date="2019-08" db="EMBL/GenBank/DDBJ databases">
        <title>Deep-cultivation of Planctomycetes and their phenomic and genomic characterization uncovers novel biology.</title>
        <authorList>
            <person name="Wiegand S."/>
            <person name="Jogler M."/>
            <person name="Boedeker C."/>
            <person name="Pinto D."/>
            <person name="Vollmers J."/>
            <person name="Rivas-Marin E."/>
            <person name="Kohn T."/>
            <person name="Peeters S.H."/>
            <person name="Heuer A."/>
            <person name="Rast P."/>
            <person name="Oberbeckmann S."/>
            <person name="Bunk B."/>
            <person name="Jeske O."/>
            <person name="Meyerdierks A."/>
            <person name="Storesund J.E."/>
            <person name="Kallscheuer N."/>
            <person name="Luecker S."/>
            <person name="Lage O.M."/>
            <person name="Pohl T."/>
            <person name="Merkel B.J."/>
            <person name="Hornburger P."/>
            <person name="Mueller R.-W."/>
            <person name="Bruemmer F."/>
            <person name="Labrenz M."/>
            <person name="Spormann A.M."/>
            <person name="Op Den Camp H."/>
            <person name="Overmann J."/>
            <person name="Amann R."/>
            <person name="Jetten M.S.M."/>
            <person name="Mascher T."/>
            <person name="Medema M.H."/>
            <person name="Devos D.P."/>
            <person name="Kaster A.-K."/>
            <person name="Ovreas L."/>
            <person name="Rohde M."/>
            <person name="Galperin M.Y."/>
            <person name="Jogler C."/>
        </authorList>
    </citation>
    <scope>NUCLEOTIDE SEQUENCE [LARGE SCALE GENOMIC DNA]</scope>
    <source>
        <strain evidence="3 4">LF1</strain>
    </source>
</reference>
<organism evidence="3 4">
    <name type="scientific">Rubripirellula obstinata</name>
    <dbReference type="NCBI Taxonomy" id="406547"/>
    <lineage>
        <taxon>Bacteria</taxon>
        <taxon>Pseudomonadati</taxon>
        <taxon>Planctomycetota</taxon>
        <taxon>Planctomycetia</taxon>
        <taxon>Pirellulales</taxon>
        <taxon>Pirellulaceae</taxon>
        <taxon>Rubripirellula</taxon>
    </lineage>
</organism>
<dbReference type="Proteomes" id="UP000322699">
    <property type="component" value="Unassembled WGS sequence"/>
</dbReference>
<dbReference type="GO" id="GO:0005737">
    <property type="term" value="C:cytoplasm"/>
    <property type="evidence" value="ECO:0007669"/>
    <property type="project" value="TreeGrafter"/>
</dbReference>
<dbReference type="GO" id="GO:0050622">
    <property type="term" value="F:glycine dehydrogenase (cyanide-forming) activity"/>
    <property type="evidence" value="ECO:0007669"/>
    <property type="project" value="UniProtKB-EC"/>
</dbReference>
<dbReference type="PANTHER" id="PTHR13847:SF289">
    <property type="entry name" value="GLYCINE OXIDASE"/>
    <property type="match status" value="1"/>
</dbReference>
<feature type="domain" description="FAD dependent oxidoreductase" evidence="2">
    <location>
        <begin position="5"/>
        <end position="363"/>
    </location>
</feature>
<keyword evidence="1 3" id="KW-0560">Oxidoreductase</keyword>
<evidence type="ECO:0000259" key="2">
    <source>
        <dbReference type="Pfam" id="PF01266"/>
    </source>
</evidence>
<dbReference type="Pfam" id="PF01266">
    <property type="entry name" value="DAO"/>
    <property type="match status" value="1"/>
</dbReference>
<evidence type="ECO:0000313" key="4">
    <source>
        <dbReference type="Proteomes" id="UP000322699"/>
    </source>
</evidence>
<dbReference type="SUPFAM" id="SSF51905">
    <property type="entry name" value="FAD/NAD(P)-binding domain"/>
    <property type="match status" value="1"/>
</dbReference>
<dbReference type="EMBL" id="VRLW01000001">
    <property type="protein sequence ID" value="KAA1260304.1"/>
    <property type="molecule type" value="Genomic_DNA"/>
</dbReference>
<evidence type="ECO:0000313" key="3">
    <source>
        <dbReference type="EMBL" id="KAA1260304.1"/>
    </source>
</evidence>
<name>A0A5B1CLT4_9BACT</name>
<accession>A0A5B1CLT4</accession>
<protein>
    <submittedName>
        <fullName evidence="3">Hydrogen cyanide synthase subunit HcnC</fullName>
        <ecNumber evidence="3">1.4.99.5</ecNumber>
    </submittedName>
</protein>
<dbReference type="RefSeq" id="WP_068259464.1">
    <property type="nucleotide sequence ID" value="NZ_LWSK01000010.1"/>
</dbReference>
<dbReference type="PANTHER" id="PTHR13847">
    <property type="entry name" value="SARCOSINE DEHYDROGENASE-RELATED"/>
    <property type="match status" value="1"/>
</dbReference>
<sequence length="389" mass="41979">MNPSIIVVGGGAVGLSLAWELARRDCEVTLIDRGEVGSGTTWTAAGILPPANLEHATDPMDRLRGLSHQLYPKWSEQLLKETSIDIELRRCGGWYLAETAGERALMAGMIAYWNEMQIQCDAVPLPDVARREPSLANWTTQTPSAAAWWVPDEYQIRPPRLTQALHAACVSSGVTIRQGCEVVDVASNDVASHDVASNRGTAVVSLADRTTIKADHAILCSGVWTGGLADRLHLNQSLIPIRGQMLLLKTDRPVIESIVNVGNRYVIAREDGHTLVGSCEEESGFDLSTDETMLETLHQFAIATVPSLRTASRVSAWSGLRPMTFDGFPMIGPVPSQPGLWVASGHYRSGIHLAPATAVTLADAILGERPAIDISSFAVGKQQVFDTSL</sequence>
<proteinExistence type="predicted"/>
<gene>
    <name evidence="3" type="primary">hcnC</name>
    <name evidence="3" type="ORF">LF1_28430</name>
</gene>
<dbReference type="InterPro" id="IPR036188">
    <property type="entry name" value="FAD/NAD-bd_sf"/>
</dbReference>
<dbReference type="EC" id="1.4.99.5" evidence="3"/>
<comment type="caution">
    <text evidence="3">The sequence shown here is derived from an EMBL/GenBank/DDBJ whole genome shotgun (WGS) entry which is preliminary data.</text>
</comment>
<evidence type="ECO:0000256" key="1">
    <source>
        <dbReference type="ARBA" id="ARBA00023002"/>
    </source>
</evidence>
<keyword evidence="4" id="KW-1185">Reference proteome</keyword>
<dbReference type="SUPFAM" id="SSF54373">
    <property type="entry name" value="FAD-linked reductases, C-terminal domain"/>
    <property type="match status" value="1"/>
</dbReference>